<keyword evidence="7" id="KW-0560">Oxidoreductase</keyword>
<keyword evidence="11" id="KW-0325">Glycoprotein</keyword>
<name>A0AAJ8M827_9TREE</name>
<dbReference type="InterPro" id="IPR051589">
    <property type="entry name" value="Sialate-O-sulfotransferase"/>
</dbReference>
<dbReference type="PANTHER" id="PTHR45964:SF9">
    <property type="entry name" value="SULFOTRANSFERASE"/>
    <property type="match status" value="1"/>
</dbReference>
<sequence>MQLATLLLAAATCATTVNAHVALWDKGMFGLNWPYQADDPQNNNYNNNQPVNPLRQTDGFTTSQWFGHGLLGYPPKAGDFMELPSGGTYNGEVSCNRAQTSLGNPSDTSAKYKYACKPDGGQYSGVGALHVMNTYNGTVDYSLFGGSALAIAYTSDVSSLQPNDMTVISVNQNSVWERDISYQIPAGLPPCPDGGCICTWNWIHQGGKGEGYPYEIYNIAYRCQVTGQTNSANTVQKGAVPNKCDNNPSKCVKGPKTPMYLWQADGNNLPNLDTPPNYRDNWGFADGAQDDIFQASANPAGSTVTNSSATDLPDGWTAVGCMVDTDYPRALPGGVSSTDANNNTIENCVAKCNSQGYVFAGVEYGKECWCSNTANLNPAPATDCSMTCAGDVWSTCGGSYRINVFRSADAPSNGQATFLPDNLVPDGWSNVGCVVDDQSNRALNGGAFTSTNNTIQNCVKTCSSRGYVYAGVEYGQECWCGDANSRLVSASSGCDVACTGDKSHVCGGSDRLNVYALIPNITGTSAFASATVSTSVDNTSTATLSGINATITSTSVSAIPTSSEPAIINSSSTSISSTASDPTASSSSSMVSSASTSVTAPSSSSSFATPSSSASTSSSSVSFTSSSSSPTSLLSTSSLAVSSAFSSGSPSSSTSVSTSSVASSSRATVAFPSSSIVVSIAASSTSTVSSSASTLSTVPSTSSFSASASISRFSSSSLTSFSISSSSAKPTTSTTVTTSSSAANSSKPSSSSSIMSSTTSSAAAAATTSLPAGWISGGCYADTSSKRVLNGNIFESKPDMTYASCIAICVRKGYTLAGVEYGTQCFCGTALVSPSPAANSECNRPCSGDKNAMCGGYNRISILQNSQASSRRAMIGERDHLHIKAGRRRIEGDH</sequence>
<keyword evidence="17" id="KW-1185">Reference proteome</keyword>
<comment type="cofactor">
    <cofactor evidence="1">
        <name>Cu(2+)</name>
        <dbReference type="ChEBI" id="CHEBI:29036"/>
    </cofactor>
</comment>
<keyword evidence="6" id="KW-0677">Repeat</keyword>
<keyword evidence="5 14" id="KW-0732">Signal</keyword>
<dbReference type="Pfam" id="PF01822">
    <property type="entry name" value="WSC"/>
    <property type="match status" value="3"/>
</dbReference>
<keyword evidence="4" id="KW-0479">Metal-binding</keyword>
<dbReference type="InterPro" id="IPR054497">
    <property type="entry name" value="LPMO_AA14"/>
</dbReference>
<evidence type="ECO:0000256" key="1">
    <source>
        <dbReference type="ARBA" id="ARBA00001973"/>
    </source>
</evidence>
<proteinExistence type="inferred from homology"/>
<keyword evidence="10" id="KW-1015">Disulfide bond</keyword>
<keyword evidence="9" id="KW-0503">Monooxygenase</keyword>
<dbReference type="SMART" id="SM00321">
    <property type="entry name" value="WSC"/>
    <property type="match status" value="3"/>
</dbReference>
<dbReference type="GO" id="GO:0005576">
    <property type="term" value="C:extracellular region"/>
    <property type="evidence" value="ECO:0007669"/>
    <property type="project" value="UniProtKB-SubCell"/>
</dbReference>
<evidence type="ECO:0000313" key="16">
    <source>
        <dbReference type="EMBL" id="WVW81119.1"/>
    </source>
</evidence>
<evidence type="ECO:0000256" key="11">
    <source>
        <dbReference type="ARBA" id="ARBA00023180"/>
    </source>
</evidence>
<organism evidence="16 17">
    <name type="scientific">Kwoniella bestiolae CBS 10118</name>
    <dbReference type="NCBI Taxonomy" id="1296100"/>
    <lineage>
        <taxon>Eukaryota</taxon>
        <taxon>Fungi</taxon>
        <taxon>Dikarya</taxon>
        <taxon>Basidiomycota</taxon>
        <taxon>Agaricomycotina</taxon>
        <taxon>Tremellomycetes</taxon>
        <taxon>Tremellales</taxon>
        <taxon>Cryptococcaceae</taxon>
        <taxon>Kwoniella</taxon>
    </lineage>
</organism>
<reference evidence="16" key="1">
    <citation type="submission" date="2013-07" db="EMBL/GenBank/DDBJ databases">
        <authorList>
            <consortium name="The Broad Institute Genome Sequencing Platform"/>
            <person name="Cuomo C."/>
            <person name="Litvintseva A."/>
            <person name="Chen Y."/>
            <person name="Heitman J."/>
            <person name="Sun S."/>
            <person name="Springer D."/>
            <person name="Dromer F."/>
            <person name="Young S.K."/>
            <person name="Zeng Q."/>
            <person name="Gargeya S."/>
            <person name="Fitzgerald M."/>
            <person name="Abouelleil A."/>
            <person name="Alvarado L."/>
            <person name="Berlin A.M."/>
            <person name="Chapman S.B."/>
            <person name="Dewar J."/>
            <person name="Goldberg J."/>
            <person name="Griggs A."/>
            <person name="Gujja S."/>
            <person name="Hansen M."/>
            <person name="Howarth C."/>
            <person name="Imamovic A."/>
            <person name="Larimer J."/>
            <person name="McCowan C."/>
            <person name="Murphy C."/>
            <person name="Pearson M."/>
            <person name="Priest M."/>
            <person name="Roberts A."/>
            <person name="Saif S."/>
            <person name="Shea T."/>
            <person name="Sykes S."/>
            <person name="Wortman J."/>
            <person name="Nusbaum C."/>
            <person name="Birren B."/>
        </authorList>
    </citation>
    <scope>NUCLEOTIDE SEQUENCE</scope>
    <source>
        <strain evidence="16">CBS 10118</strain>
    </source>
</reference>
<reference evidence="16" key="2">
    <citation type="submission" date="2024-02" db="EMBL/GenBank/DDBJ databases">
        <title>Comparative genomics of Cryptococcus and Kwoniella reveals pathogenesis evolution and contrasting modes of karyotype evolution via chromosome fusion or intercentromeric recombination.</title>
        <authorList>
            <person name="Coelho M.A."/>
            <person name="David-Palma M."/>
            <person name="Shea T."/>
            <person name="Bowers K."/>
            <person name="McGinley-Smith S."/>
            <person name="Mohammad A.W."/>
            <person name="Gnirke A."/>
            <person name="Yurkov A.M."/>
            <person name="Nowrousian M."/>
            <person name="Sun S."/>
            <person name="Cuomo C.A."/>
            <person name="Heitman J."/>
        </authorList>
    </citation>
    <scope>NUCLEOTIDE SEQUENCE</scope>
    <source>
        <strain evidence="16">CBS 10118</strain>
    </source>
</reference>
<evidence type="ECO:0000256" key="4">
    <source>
        <dbReference type="ARBA" id="ARBA00022723"/>
    </source>
</evidence>
<dbReference type="PROSITE" id="PS51212">
    <property type="entry name" value="WSC"/>
    <property type="match status" value="3"/>
</dbReference>
<evidence type="ECO:0000256" key="13">
    <source>
        <dbReference type="SAM" id="MobiDB-lite"/>
    </source>
</evidence>
<dbReference type="PANTHER" id="PTHR45964">
    <property type="entry name" value="WSCD FAMILY MEMBER CG9164"/>
    <property type="match status" value="1"/>
</dbReference>
<dbReference type="InterPro" id="IPR002889">
    <property type="entry name" value="WSC_carb-bd"/>
</dbReference>
<feature type="signal peptide" evidence="14">
    <location>
        <begin position="1"/>
        <end position="19"/>
    </location>
</feature>
<gene>
    <name evidence="16" type="ORF">I302_103110</name>
</gene>
<dbReference type="GeneID" id="30206209"/>
<evidence type="ECO:0000256" key="9">
    <source>
        <dbReference type="ARBA" id="ARBA00023033"/>
    </source>
</evidence>
<evidence type="ECO:0000256" key="12">
    <source>
        <dbReference type="ARBA" id="ARBA00046340"/>
    </source>
</evidence>
<protein>
    <recommendedName>
        <fullName evidence="15">WSC domain-containing protein</fullName>
    </recommendedName>
</protein>
<feature type="domain" description="WSC" evidence="15">
    <location>
        <begin position="427"/>
        <end position="518"/>
    </location>
</feature>
<dbReference type="Pfam" id="PF22810">
    <property type="entry name" value="LPMO_AA14"/>
    <property type="match status" value="1"/>
</dbReference>
<comment type="subcellular location">
    <subcellularLocation>
        <location evidence="2">Secreted</location>
    </subcellularLocation>
</comment>
<evidence type="ECO:0000256" key="10">
    <source>
        <dbReference type="ARBA" id="ARBA00023157"/>
    </source>
</evidence>
<dbReference type="AlphaFoldDB" id="A0AAJ8M827"/>
<evidence type="ECO:0000259" key="15">
    <source>
        <dbReference type="PROSITE" id="PS51212"/>
    </source>
</evidence>
<keyword evidence="3" id="KW-0964">Secreted</keyword>
<comment type="similarity">
    <text evidence="12">Belongs to the polysaccharide monooxygenase AA14 family.</text>
</comment>
<feature type="domain" description="WSC" evidence="15">
    <location>
        <begin position="315"/>
        <end position="408"/>
    </location>
</feature>
<dbReference type="KEGG" id="kbi:30206209"/>
<feature type="region of interest" description="Disordered" evidence="13">
    <location>
        <begin position="570"/>
        <end position="631"/>
    </location>
</feature>
<dbReference type="Proteomes" id="UP000092730">
    <property type="component" value="Chromosome 1"/>
</dbReference>
<keyword evidence="8" id="KW-0186">Copper</keyword>
<evidence type="ECO:0000256" key="3">
    <source>
        <dbReference type="ARBA" id="ARBA00022525"/>
    </source>
</evidence>
<evidence type="ECO:0000256" key="14">
    <source>
        <dbReference type="SAM" id="SignalP"/>
    </source>
</evidence>
<dbReference type="EMBL" id="CP144541">
    <property type="protein sequence ID" value="WVW81119.1"/>
    <property type="molecule type" value="Genomic_DNA"/>
</dbReference>
<evidence type="ECO:0000256" key="6">
    <source>
        <dbReference type="ARBA" id="ARBA00022737"/>
    </source>
</evidence>
<feature type="chain" id="PRO_5042609156" description="WSC domain-containing protein" evidence="14">
    <location>
        <begin position="20"/>
        <end position="894"/>
    </location>
</feature>
<dbReference type="GO" id="GO:0046872">
    <property type="term" value="F:metal ion binding"/>
    <property type="evidence" value="ECO:0007669"/>
    <property type="project" value="UniProtKB-KW"/>
</dbReference>
<feature type="region of interest" description="Disordered" evidence="13">
    <location>
        <begin position="721"/>
        <end position="754"/>
    </location>
</feature>
<evidence type="ECO:0000313" key="17">
    <source>
        <dbReference type="Proteomes" id="UP000092730"/>
    </source>
</evidence>
<feature type="domain" description="WSC" evidence="15">
    <location>
        <begin position="773"/>
        <end position="866"/>
    </location>
</feature>
<evidence type="ECO:0000256" key="5">
    <source>
        <dbReference type="ARBA" id="ARBA00022729"/>
    </source>
</evidence>
<dbReference type="GO" id="GO:0004497">
    <property type="term" value="F:monooxygenase activity"/>
    <property type="evidence" value="ECO:0007669"/>
    <property type="project" value="UniProtKB-KW"/>
</dbReference>
<dbReference type="RefSeq" id="XP_065725689.1">
    <property type="nucleotide sequence ID" value="XM_065869617.1"/>
</dbReference>
<evidence type="ECO:0000256" key="2">
    <source>
        <dbReference type="ARBA" id="ARBA00004613"/>
    </source>
</evidence>
<accession>A0AAJ8M827</accession>
<evidence type="ECO:0000256" key="7">
    <source>
        <dbReference type="ARBA" id="ARBA00023002"/>
    </source>
</evidence>
<evidence type="ECO:0000256" key="8">
    <source>
        <dbReference type="ARBA" id="ARBA00023008"/>
    </source>
</evidence>